<evidence type="ECO:0000256" key="2">
    <source>
        <dbReference type="ARBA" id="ARBA00022723"/>
    </source>
</evidence>
<reference evidence="7 8" key="1">
    <citation type="journal article" date="2012" name="Eukaryot. Cell">
        <title>Genome sequence of the Trichosporon asahii environmental strain CBS 8904.</title>
        <authorList>
            <person name="Yang R.Y."/>
            <person name="Li H.T."/>
            <person name="Zhu H."/>
            <person name="Zhou G.P."/>
            <person name="Wang M."/>
            <person name="Wang L."/>
        </authorList>
    </citation>
    <scope>NUCLEOTIDE SEQUENCE [LARGE SCALE GENOMIC DNA]</scope>
    <source>
        <strain evidence="7 8">CBS 8904</strain>
    </source>
</reference>
<dbReference type="Gene3D" id="3.60.130.10">
    <property type="entry name" value="Clavaminate synthase-like"/>
    <property type="match status" value="1"/>
</dbReference>
<dbReference type="AlphaFoldDB" id="K1VQR6"/>
<dbReference type="InterPro" id="IPR051323">
    <property type="entry name" value="AtsK-like"/>
</dbReference>
<evidence type="ECO:0000256" key="3">
    <source>
        <dbReference type="ARBA" id="ARBA00022964"/>
    </source>
</evidence>
<dbReference type="SUPFAM" id="SSF51197">
    <property type="entry name" value="Clavaminate synthase-like"/>
    <property type="match status" value="1"/>
</dbReference>
<evidence type="ECO:0000313" key="7">
    <source>
        <dbReference type="EMBL" id="EKD02976.1"/>
    </source>
</evidence>
<gene>
    <name evidence="7" type="ORF">A1Q2_02693</name>
</gene>
<dbReference type="GO" id="GO:0005737">
    <property type="term" value="C:cytoplasm"/>
    <property type="evidence" value="ECO:0007669"/>
    <property type="project" value="TreeGrafter"/>
</dbReference>
<dbReference type="STRING" id="1220162.K1VQR6"/>
<evidence type="ECO:0000256" key="1">
    <source>
        <dbReference type="ARBA" id="ARBA00005896"/>
    </source>
</evidence>
<name>K1VQR6_TRIAC</name>
<keyword evidence="3 7" id="KW-0223">Dioxygenase</keyword>
<dbReference type="GO" id="GO:0046872">
    <property type="term" value="F:metal ion binding"/>
    <property type="evidence" value="ECO:0007669"/>
    <property type="project" value="UniProtKB-KW"/>
</dbReference>
<evidence type="ECO:0000259" key="6">
    <source>
        <dbReference type="Pfam" id="PF02668"/>
    </source>
</evidence>
<proteinExistence type="inferred from homology"/>
<evidence type="ECO:0000256" key="4">
    <source>
        <dbReference type="ARBA" id="ARBA00023002"/>
    </source>
</evidence>
<keyword evidence="2" id="KW-0479">Metal-binding</keyword>
<dbReference type="eggNOG" id="ENOG502QS4K">
    <property type="taxonomic scope" value="Eukaryota"/>
</dbReference>
<sequence>MAPVAVESQVLPTTIESLKDGISSVTVTESRSSSPEAPEFDLKAYSSFDNTPSIGTEFREFAKDGKPVLDIRTVLADDTKLAALGRLVSERGVVFFRNAQITPEEQLTLVDKLGKFGGKPDTSRLHVHPCTQEGQEEQEEITIVSNKYVFGRSFKRNDNDILSRRPGAKEWHSDITFEPVPSDYASLVIRKLPEVGGDTLWASAYEAYDRLSPSYQRLLEGLSALHKGDGFIYLAKLAGLPLREGRGAPENVGQDLEAIHPVVRTNPVTGWKGLFVNQNFTKHLLDTESGKRLPEAESEAILTYLFALVEGNHDLQVRFRWEKDSLAIWDNRSTFHAATSDIDGGLREGTRSVSLGERPYLDPKSLTRRQALKKAAEDQ</sequence>
<evidence type="ECO:0000313" key="8">
    <source>
        <dbReference type="Proteomes" id="UP000006757"/>
    </source>
</evidence>
<keyword evidence="8" id="KW-1185">Reference proteome</keyword>
<comment type="caution">
    <text evidence="7">The sequence shown here is derived from an EMBL/GenBank/DDBJ whole genome shotgun (WGS) entry which is preliminary data.</text>
</comment>
<dbReference type="InterPro" id="IPR042098">
    <property type="entry name" value="TauD-like_sf"/>
</dbReference>
<dbReference type="Proteomes" id="UP000006757">
    <property type="component" value="Unassembled WGS sequence"/>
</dbReference>
<dbReference type="InterPro" id="IPR003819">
    <property type="entry name" value="TauD/TfdA-like"/>
</dbReference>
<feature type="domain" description="TauD/TfdA-like" evidence="6">
    <location>
        <begin position="65"/>
        <end position="349"/>
    </location>
</feature>
<evidence type="ECO:0000256" key="5">
    <source>
        <dbReference type="ARBA" id="ARBA00023004"/>
    </source>
</evidence>
<organism evidence="7 8">
    <name type="scientific">Trichosporon asahii var. asahii (strain CBS 8904)</name>
    <name type="common">Yeast</name>
    <dbReference type="NCBI Taxonomy" id="1220162"/>
    <lineage>
        <taxon>Eukaryota</taxon>
        <taxon>Fungi</taxon>
        <taxon>Dikarya</taxon>
        <taxon>Basidiomycota</taxon>
        <taxon>Agaricomycotina</taxon>
        <taxon>Tremellomycetes</taxon>
        <taxon>Trichosporonales</taxon>
        <taxon>Trichosporonaceae</taxon>
        <taxon>Trichosporon</taxon>
    </lineage>
</organism>
<dbReference type="OrthoDB" id="10257314at2759"/>
<accession>K1VQR6</accession>
<keyword evidence="5" id="KW-0408">Iron</keyword>
<dbReference type="OMA" id="FTTHIVE"/>
<dbReference type="PANTHER" id="PTHR30468">
    <property type="entry name" value="ALPHA-KETOGLUTARATE-DEPENDENT SULFONATE DIOXYGENASE"/>
    <property type="match status" value="1"/>
</dbReference>
<dbReference type="InParanoid" id="K1VQR6"/>
<comment type="similarity">
    <text evidence="1">Belongs to the TfdA dioxygenase family.</text>
</comment>
<dbReference type="GO" id="GO:0016706">
    <property type="term" value="F:2-oxoglutarate-dependent dioxygenase activity"/>
    <property type="evidence" value="ECO:0007669"/>
    <property type="project" value="TreeGrafter"/>
</dbReference>
<dbReference type="PANTHER" id="PTHR30468:SF10">
    <property type="entry name" value="TAUD_TFDA-LIKE DOMAIN-CONTAINING PROTEIN"/>
    <property type="match status" value="1"/>
</dbReference>
<dbReference type="Pfam" id="PF02668">
    <property type="entry name" value="TauD"/>
    <property type="match status" value="1"/>
</dbReference>
<protein>
    <submittedName>
        <fullName evidence="7">Taurine dioxygenase</fullName>
    </submittedName>
</protein>
<dbReference type="EMBL" id="AMBO01000271">
    <property type="protein sequence ID" value="EKD02976.1"/>
    <property type="molecule type" value="Genomic_DNA"/>
</dbReference>
<keyword evidence="4" id="KW-0560">Oxidoreductase</keyword>
<dbReference type="HOGENOM" id="CLU_036005_1_0_1"/>